<protein>
    <submittedName>
        <fullName evidence="1">Uncharacterized protein</fullName>
    </submittedName>
</protein>
<dbReference type="Proteomes" id="UP000272846">
    <property type="component" value="Unassembled WGS sequence"/>
</dbReference>
<proteinExistence type="predicted"/>
<accession>A0AAE8G0Z0</accession>
<evidence type="ECO:0000313" key="1">
    <source>
        <dbReference type="EMBL" id="RSI09753.1"/>
    </source>
</evidence>
<reference evidence="1 2" key="1">
    <citation type="submission" date="2018-11" db="EMBL/GenBank/DDBJ databases">
        <title>Species Designations Belie Phenotypic and Genotypic Heterogeneity in Oral Streptococci.</title>
        <authorList>
            <person name="Velsko I."/>
        </authorList>
    </citation>
    <scope>NUCLEOTIDE SEQUENCE [LARGE SCALE GENOMIC DNA]</scope>
    <source>
        <strain evidence="1 2">KLC04</strain>
    </source>
</reference>
<dbReference type="EMBL" id="RJMK01000001">
    <property type="protein sequence ID" value="RSI09753.1"/>
    <property type="molecule type" value="Genomic_DNA"/>
</dbReference>
<dbReference type="RefSeq" id="WP_125435058.1">
    <property type="nucleotide sequence ID" value="NZ_CAXTGR010000001.1"/>
</dbReference>
<dbReference type="NCBIfam" id="NF033863">
    <property type="entry name" value="immun_TipC_fam"/>
    <property type="match status" value="1"/>
</dbReference>
<dbReference type="InterPro" id="IPR048042">
    <property type="entry name" value="TipC-like"/>
</dbReference>
<gene>
    <name evidence="1" type="ORF">D8888_02340</name>
</gene>
<comment type="caution">
    <text evidence="1">The sequence shown here is derived from an EMBL/GenBank/DDBJ whole genome shotgun (WGS) entry which is preliminary data.</text>
</comment>
<sequence length="201" mass="22975">MIIMKKVLIFILALALLLIIGFLTFYNQQGSQSSSIFDEIYKDEIQYAGAGDKSQMKLLKIKGADLVTEKDSSDFQAGTVMVVFQSKDFPENSNLNIIANKDQMLIFDYEEKWDENVQLSLTASYDIKTKSLTQEAKLLDYESKDVVIPRDKFESYGLTQAKTEEKFSLFEKVFLKEWEAVSSGRFSPSDKGNVKVVKKWK</sequence>
<evidence type="ECO:0000313" key="2">
    <source>
        <dbReference type="Proteomes" id="UP000272846"/>
    </source>
</evidence>
<organism evidence="1 2">
    <name type="scientific">Streptococcus sanguinis</name>
    <dbReference type="NCBI Taxonomy" id="1305"/>
    <lineage>
        <taxon>Bacteria</taxon>
        <taxon>Bacillati</taxon>
        <taxon>Bacillota</taxon>
        <taxon>Bacilli</taxon>
        <taxon>Lactobacillales</taxon>
        <taxon>Streptococcaceae</taxon>
        <taxon>Streptococcus</taxon>
    </lineage>
</organism>
<dbReference type="AlphaFoldDB" id="A0AAE8G0Z0"/>
<name>A0AAE8G0Z0_STRSA</name>